<keyword evidence="1" id="KW-0472">Membrane</keyword>
<sequence length="91" mass="10390">MTLEKLPKYKKLALSIVFDIIGFITVIDIIWAPLSGYLMTRMYKGNKGKIAGVVSFLEEIIPGLDFIPTFTIMWLITYVFSKEEAVVEIEQ</sequence>
<evidence type="ECO:0000313" key="3">
    <source>
        <dbReference type="Proteomes" id="UP001597011"/>
    </source>
</evidence>
<keyword evidence="1" id="KW-1133">Transmembrane helix</keyword>
<gene>
    <name evidence="2" type="ORF">ACFQ0I_08365</name>
</gene>
<organism evidence="2 3">
    <name type="scientific">Mariniflexile aquimaris</name>
    <dbReference type="NCBI Taxonomy" id="881009"/>
    <lineage>
        <taxon>Bacteria</taxon>
        <taxon>Pseudomonadati</taxon>
        <taxon>Bacteroidota</taxon>
        <taxon>Flavobacteriia</taxon>
        <taxon>Flavobacteriales</taxon>
        <taxon>Flavobacteriaceae</taxon>
        <taxon>Mariniflexile</taxon>
    </lineage>
</organism>
<comment type="caution">
    <text evidence="2">The sequence shown here is derived from an EMBL/GenBank/DDBJ whole genome shotgun (WGS) entry which is preliminary data.</text>
</comment>
<proteinExistence type="predicted"/>
<accession>A0ABW3BSW2</accession>
<dbReference type="EMBL" id="JBHTIB010000012">
    <property type="protein sequence ID" value="MFD0835772.1"/>
    <property type="molecule type" value="Genomic_DNA"/>
</dbReference>
<dbReference type="Proteomes" id="UP001597011">
    <property type="component" value="Unassembled WGS sequence"/>
</dbReference>
<protein>
    <recommendedName>
        <fullName evidence="4">RDD family protein</fullName>
    </recommendedName>
</protein>
<dbReference type="RefSeq" id="WP_379941193.1">
    <property type="nucleotide sequence ID" value="NZ_JBHTIB010000012.1"/>
</dbReference>
<feature type="transmembrane region" description="Helical" evidence="1">
    <location>
        <begin position="12"/>
        <end position="34"/>
    </location>
</feature>
<keyword evidence="3" id="KW-1185">Reference proteome</keyword>
<evidence type="ECO:0008006" key="4">
    <source>
        <dbReference type="Google" id="ProtNLM"/>
    </source>
</evidence>
<reference evidence="3" key="1">
    <citation type="journal article" date="2019" name="Int. J. Syst. Evol. Microbiol.">
        <title>The Global Catalogue of Microorganisms (GCM) 10K type strain sequencing project: providing services to taxonomists for standard genome sequencing and annotation.</title>
        <authorList>
            <consortium name="The Broad Institute Genomics Platform"/>
            <consortium name="The Broad Institute Genome Sequencing Center for Infectious Disease"/>
            <person name="Wu L."/>
            <person name="Ma J."/>
        </authorList>
    </citation>
    <scope>NUCLEOTIDE SEQUENCE [LARGE SCALE GENOMIC DNA]</scope>
    <source>
        <strain evidence="3">CCUG 60529</strain>
    </source>
</reference>
<evidence type="ECO:0000313" key="2">
    <source>
        <dbReference type="EMBL" id="MFD0835772.1"/>
    </source>
</evidence>
<evidence type="ECO:0000256" key="1">
    <source>
        <dbReference type="SAM" id="Phobius"/>
    </source>
</evidence>
<name>A0ABW3BSW2_9FLAO</name>
<keyword evidence="1" id="KW-0812">Transmembrane</keyword>